<evidence type="ECO:0000256" key="8">
    <source>
        <dbReference type="SAM" id="MobiDB-lite"/>
    </source>
</evidence>
<evidence type="ECO:0000256" key="4">
    <source>
        <dbReference type="ARBA" id="ARBA00022679"/>
    </source>
</evidence>
<accession>A0ABY8QS38</accession>
<dbReference type="PANTHER" id="PTHR34273:SF2">
    <property type="entry name" value="METHYLTHIORIBOSE KINASE"/>
    <property type="match status" value="1"/>
</dbReference>
<dbReference type="Pfam" id="PF01636">
    <property type="entry name" value="APH"/>
    <property type="match status" value="1"/>
</dbReference>
<evidence type="ECO:0000256" key="7">
    <source>
        <dbReference type="ARBA" id="ARBA00022840"/>
    </source>
</evidence>
<keyword evidence="6 10" id="KW-0418">Kinase</keyword>
<gene>
    <name evidence="10" type="primary">mtnK</name>
    <name evidence="10" type="ORF">LWF01_17300</name>
</gene>
<dbReference type="RefSeq" id="WP_349638615.1">
    <property type="nucleotide sequence ID" value="NZ_CP090958.1"/>
</dbReference>
<evidence type="ECO:0000256" key="3">
    <source>
        <dbReference type="ARBA" id="ARBA00012128"/>
    </source>
</evidence>
<comment type="subunit">
    <text evidence="2">Homodimer.</text>
</comment>
<feature type="region of interest" description="Disordered" evidence="8">
    <location>
        <begin position="1"/>
        <end position="28"/>
    </location>
</feature>
<evidence type="ECO:0000256" key="1">
    <source>
        <dbReference type="ARBA" id="ARBA00010165"/>
    </source>
</evidence>
<evidence type="ECO:0000256" key="5">
    <source>
        <dbReference type="ARBA" id="ARBA00022741"/>
    </source>
</evidence>
<keyword evidence="4 10" id="KW-0808">Transferase</keyword>
<reference evidence="10 11" key="1">
    <citation type="submission" date="2023-05" db="EMBL/GenBank/DDBJ databases">
        <title>Lithophilousrod everest ZFBP1038 complete genpme.</title>
        <authorList>
            <person name="Tian M."/>
        </authorList>
    </citation>
    <scope>NUCLEOTIDE SEQUENCE [LARGE SCALE GENOMIC DNA]</scope>
    <source>
        <strain evidence="10 11">ZFBP1038</strain>
    </source>
</reference>
<dbReference type="InterPro" id="IPR009212">
    <property type="entry name" value="Methylthioribose_kinase"/>
</dbReference>
<dbReference type="Gene3D" id="3.90.1200.10">
    <property type="match status" value="1"/>
</dbReference>
<dbReference type="Gene3D" id="3.30.200.20">
    <property type="entry name" value="Phosphorylase Kinase, domain 1"/>
    <property type="match status" value="1"/>
</dbReference>
<sequence>MTDQPVAADSPRDSAVAETPAADSPTAEAPAADYALLGDADDVIGYLREHDLLHLLAGPSGENGAEPADGNAEPVDAGIVVHEVTAGNMNRVFIARRGGRGVAVKQAPPWVQVAGPDWPADPSRSAAEARAYDYLARLTPEAVPTIHYFDQDQHVLVMEDLSDLEVLRDFFVAEVASSGPGGSPALGGTGIDIAAVGEVVGRFIGELSFATSDIGMGSADRKALIAAAVNPDLCRMTEDVLLDEPYREHEHNKIPAGFEADARALYANTELRRELSVLRHRFMSCAQALLHGDLHSGSVMVGRRDLAQVTTVFDPEFSFVGPIGFDLGLFWSNLSIAADAARAVGLDSLAWQRDAAIGTSWGAFVSAWRKHWSERADTVFSDDYLEVLLAEVFSDAVGYAGIESVRRVVGYSHAADLESLPDWARAGAQRVVLNRAVRWITGRHDYASPAELTGAVLSPAGTTTE</sequence>
<dbReference type="InterPro" id="IPR011009">
    <property type="entry name" value="Kinase-like_dom_sf"/>
</dbReference>
<dbReference type="GO" id="GO:0046522">
    <property type="term" value="F:S-methyl-5-thioribose kinase activity"/>
    <property type="evidence" value="ECO:0007669"/>
    <property type="project" value="UniProtKB-EC"/>
</dbReference>
<dbReference type="EC" id="2.7.1.100" evidence="3"/>
<protein>
    <recommendedName>
        <fullName evidence="3">S-methyl-5-thioribose kinase</fullName>
        <ecNumber evidence="3">2.7.1.100</ecNumber>
    </recommendedName>
</protein>
<dbReference type="NCBIfam" id="TIGR01767">
    <property type="entry name" value="MTRK"/>
    <property type="match status" value="1"/>
</dbReference>
<feature type="domain" description="Aminoglycoside phosphotransferase" evidence="9">
    <location>
        <begin position="86"/>
        <end position="344"/>
    </location>
</feature>
<dbReference type="InterPro" id="IPR002575">
    <property type="entry name" value="Aminoglycoside_PTrfase"/>
</dbReference>
<proteinExistence type="inferred from homology"/>
<evidence type="ECO:0000256" key="6">
    <source>
        <dbReference type="ARBA" id="ARBA00022777"/>
    </source>
</evidence>
<evidence type="ECO:0000256" key="2">
    <source>
        <dbReference type="ARBA" id="ARBA00011738"/>
    </source>
</evidence>
<keyword evidence="5" id="KW-0547">Nucleotide-binding</keyword>
<keyword evidence="11" id="KW-1185">Reference proteome</keyword>
<dbReference type="SUPFAM" id="SSF56112">
    <property type="entry name" value="Protein kinase-like (PK-like)"/>
    <property type="match status" value="1"/>
</dbReference>
<organism evidence="10 11">
    <name type="scientific">Saxibacter everestensis</name>
    <dbReference type="NCBI Taxonomy" id="2909229"/>
    <lineage>
        <taxon>Bacteria</taxon>
        <taxon>Bacillati</taxon>
        <taxon>Actinomycetota</taxon>
        <taxon>Actinomycetes</taxon>
        <taxon>Micrococcales</taxon>
        <taxon>Brevibacteriaceae</taxon>
        <taxon>Saxibacter</taxon>
    </lineage>
</organism>
<keyword evidence="7" id="KW-0067">ATP-binding</keyword>
<name>A0ABY8QS38_9MICO</name>
<dbReference type="EMBL" id="CP090958">
    <property type="protein sequence ID" value="WGW11822.1"/>
    <property type="molecule type" value="Genomic_DNA"/>
</dbReference>
<dbReference type="PANTHER" id="PTHR34273">
    <property type="entry name" value="METHYLTHIORIBOSE KINASE"/>
    <property type="match status" value="1"/>
</dbReference>
<evidence type="ECO:0000313" key="10">
    <source>
        <dbReference type="EMBL" id="WGW11822.1"/>
    </source>
</evidence>
<comment type="similarity">
    <text evidence="1">Belongs to the methylthioribose kinase family.</text>
</comment>
<evidence type="ECO:0000259" key="9">
    <source>
        <dbReference type="Pfam" id="PF01636"/>
    </source>
</evidence>
<feature type="compositionally biased region" description="Low complexity" evidence="8">
    <location>
        <begin position="17"/>
        <end position="28"/>
    </location>
</feature>
<dbReference type="Proteomes" id="UP001209083">
    <property type="component" value="Chromosome"/>
</dbReference>
<evidence type="ECO:0000313" key="11">
    <source>
        <dbReference type="Proteomes" id="UP001209083"/>
    </source>
</evidence>